<dbReference type="GO" id="GO:0016020">
    <property type="term" value="C:membrane"/>
    <property type="evidence" value="ECO:0007669"/>
    <property type="project" value="UniProtKB-SubCell"/>
</dbReference>
<keyword evidence="5 7" id="KW-1133">Transmembrane helix</keyword>
<feature type="transmembrane region" description="Helical" evidence="7">
    <location>
        <begin position="6"/>
        <end position="32"/>
    </location>
</feature>
<protein>
    <submittedName>
        <fullName evidence="9">Cytochrome C biogenesis protein</fullName>
    </submittedName>
</protein>
<dbReference type="Pfam" id="PF02683">
    <property type="entry name" value="DsbD_TM"/>
    <property type="match status" value="1"/>
</dbReference>
<dbReference type="PANTHER" id="PTHR31272:SF9">
    <property type="entry name" value="BLL1027 PROTEIN"/>
    <property type="match status" value="1"/>
</dbReference>
<keyword evidence="4" id="KW-0201">Cytochrome c-type biogenesis</keyword>
<dbReference type="AlphaFoldDB" id="A0A2G8SWB2"/>
<comment type="subcellular location">
    <subcellularLocation>
        <location evidence="1">Membrane</location>
        <topology evidence="1">Multi-pass membrane protein</topology>
    </subcellularLocation>
</comment>
<gene>
    <name evidence="9" type="ORF">CR103_19880</name>
</gene>
<dbReference type="Proteomes" id="UP000228593">
    <property type="component" value="Unassembled WGS sequence"/>
</dbReference>
<evidence type="ECO:0000313" key="10">
    <source>
        <dbReference type="Proteomes" id="UP000228593"/>
    </source>
</evidence>
<dbReference type="GO" id="GO:0017004">
    <property type="term" value="P:cytochrome complex assembly"/>
    <property type="evidence" value="ECO:0007669"/>
    <property type="project" value="UniProtKB-KW"/>
</dbReference>
<evidence type="ECO:0000256" key="1">
    <source>
        <dbReference type="ARBA" id="ARBA00004141"/>
    </source>
</evidence>
<reference evidence="9 10" key="1">
    <citation type="submission" date="2017-10" db="EMBL/GenBank/DDBJ databases">
        <title>Massilia psychrophilum sp. nov., a novel purple-pigmented bacterium isolated from Tianshan glacier, Xinjiang Municipality, China.</title>
        <authorList>
            <person name="Wang H."/>
        </authorList>
    </citation>
    <scope>NUCLEOTIDE SEQUENCE [LARGE SCALE GENOMIC DNA]</scope>
    <source>
        <strain evidence="9 10">JCM 30813</strain>
    </source>
</reference>
<feature type="transmembrane region" description="Helical" evidence="7">
    <location>
        <begin position="77"/>
        <end position="96"/>
    </location>
</feature>
<feature type="transmembrane region" description="Helical" evidence="7">
    <location>
        <begin position="156"/>
        <end position="181"/>
    </location>
</feature>
<feature type="transmembrane region" description="Helical" evidence="7">
    <location>
        <begin position="202"/>
        <end position="219"/>
    </location>
</feature>
<organism evidence="9 10">
    <name type="scientific">Massilia psychrophila</name>
    <dbReference type="NCBI Taxonomy" id="1603353"/>
    <lineage>
        <taxon>Bacteria</taxon>
        <taxon>Pseudomonadati</taxon>
        <taxon>Pseudomonadota</taxon>
        <taxon>Betaproteobacteria</taxon>
        <taxon>Burkholderiales</taxon>
        <taxon>Oxalobacteraceae</taxon>
        <taxon>Telluria group</taxon>
        <taxon>Massilia</taxon>
    </lineage>
</organism>
<accession>A0A2G8SWB2</accession>
<evidence type="ECO:0000313" key="9">
    <source>
        <dbReference type="EMBL" id="PIL38086.1"/>
    </source>
</evidence>
<dbReference type="InterPro" id="IPR003834">
    <property type="entry name" value="Cyt_c_assmbl_TM_dom"/>
</dbReference>
<evidence type="ECO:0000256" key="6">
    <source>
        <dbReference type="ARBA" id="ARBA00023136"/>
    </source>
</evidence>
<evidence type="ECO:0000256" key="2">
    <source>
        <dbReference type="ARBA" id="ARBA00006143"/>
    </source>
</evidence>
<keyword evidence="10" id="KW-1185">Reference proteome</keyword>
<name>A0A2G8SWB2_9BURK</name>
<evidence type="ECO:0000256" key="4">
    <source>
        <dbReference type="ARBA" id="ARBA00022748"/>
    </source>
</evidence>
<comment type="caution">
    <text evidence="9">The sequence shown here is derived from an EMBL/GenBank/DDBJ whole genome shotgun (WGS) entry which is preliminary data.</text>
</comment>
<feature type="domain" description="Cytochrome C biogenesis protein transmembrane" evidence="8">
    <location>
        <begin position="13"/>
        <end position="217"/>
    </location>
</feature>
<dbReference type="OrthoDB" id="9811352at2"/>
<dbReference type="EMBL" id="PDOB01000048">
    <property type="protein sequence ID" value="PIL38086.1"/>
    <property type="molecule type" value="Genomic_DNA"/>
</dbReference>
<sequence>MDPSIASFGFAGLAGLLSILSPCVLPILPILLTSASNQHRLGPFALAAGLALSFAVIGTAIAALGNSLGVDPGAFKTGGAILLGVFGVILLSASLQQRFASATSGIGNAGHVMLSRLHLDGAGGQFVIGLVLGVVWSPCVGPTLGAAITLASQSTALGQVALTMAIFGLGAALPVVLLGWASRAAFARHRGSLARVSRYAKLAMGFALVVVSIAMVSGLDKKLEVVLIEHSPAWLTELTTRY</sequence>
<keyword evidence="6 7" id="KW-0472">Membrane</keyword>
<feature type="transmembrane region" description="Helical" evidence="7">
    <location>
        <begin position="44"/>
        <end position="65"/>
    </location>
</feature>
<dbReference type="PANTHER" id="PTHR31272">
    <property type="entry name" value="CYTOCHROME C-TYPE BIOGENESIS PROTEIN HI_1454-RELATED"/>
    <property type="match status" value="1"/>
</dbReference>
<dbReference type="InterPro" id="IPR051790">
    <property type="entry name" value="Cytochrome_c-biogenesis_DsbD"/>
</dbReference>
<comment type="similarity">
    <text evidence="2">Belongs to the DsbD family.</text>
</comment>
<evidence type="ECO:0000256" key="7">
    <source>
        <dbReference type="SAM" id="Phobius"/>
    </source>
</evidence>
<evidence type="ECO:0000256" key="5">
    <source>
        <dbReference type="ARBA" id="ARBA00022989"/>
    </source>
</evidence>
<evidence type="ECO:0000259" key="8">
    <source>
        <dbReference type="Pfam" id="PF02683"/>
    </source>
</evidence>
<proteinExistence type="inferred from homology"/>
<dbReference type="RefSeq" id="WP_099917667.1">
    <property type="nucleotide sequence ID" value="NZ_BMHS01000026.1"/>
</dbReference>
<evidence type="ECO:0000256" key="3">
    <source>
        <dbReference type="ARBA" id="ARBA00022692"/>
    </source>
</evidence>
<keyword evidence="3 7" id="KW-0812">Transmembrane</keyword>